<proteinExistence type="predicted"/>
<dbReference type="GO" id="GO:0044423">
    <property type="term" value="C:virion component"/>
    <property type="evidence" value="ECO:0007669"/>
    <property type="project" value="UniProtKB-KW"/>
</dbReference>
<evidence type="ECO:0000256" key="8">
    <source>
        <dbReference type="ARBA" id="ARBA00023009"/>
    </source>
</evidence>
<evidence type="ECO:0000313" key="11">
    <source>
        <dbReference type="EMBL" id="CAB4135875.1"/>
    </source>
</evidence>
<keyword evidence="8" id="KW-1171">Viral genome ejection through host cell envelope</keyword>
<keyword evidence="10" id="KW-1160">Virus entry into host cell</keyword>
<evidence type="ECO:0000256" key="9">
    <source>
        <dbReference type="ARBA" id="ARBA00023219"/>
    </source>
</evidence>
<keyword evidence="6" id="KW-0946">Virion</keyword>
<accession>A0A6J5N0C4</accession>
<sequence>MSEHVEGSDRTAGWLKRYNALRDSRAIWDTAWQEIAEHIFTRKAGITQKDYTPANQRDARLYDITGMDAIERAVAGYMSWTTDKTQPWMEFTPILAFRNNDAVKNWLRECSMLASEYIANSNFYAERHESLFDLWGFGTSCLFSQVTPDNQTRFEKIKIGSYVFDTDHNGAANCVMREFDMTARQAEGKFGRDELPVAVREAFDNGSEKKFTFIHIVEPRPVKERGNDMGMAAGKKKAFVSAYIEKDSQKIVQESGFDSFPFHVGRFLKWDALDVGDMWGYGPGFSILPESRQLNFMQKMMDVYAEKTVFPPMMVPDTFEGTLKTSARAMNYYGAGLNADSIYPLNVSGDWSMAMERVKMRQDMIRRRCHLDMFQMFSMNAANNREMTAFEANQLAGEKLDAISPAFDRDTTDTIQPMMIRLFESWAENGMLPAPPPESVQQIGPNLIQVPNPVITMTNRLALALRGMSLRAADTMVQKIASLAQVFPEIVDEVNPSWFIRESSRLAGVDPSFLRPQEEVDAIRQGRAQAQQAQQQMMMAQQAAGAVKDIGGVDKAKEVAQAMM</sequence>
<organism evidence="12">
    <name type="scientific">uncultured Caudovirales phage</name>
    <dbReference type="NCBI Taxonomy" id="2100421"/>
    <lineage>
        <taxon>Viruses</taxon>
        <taxon>Duplodnaviria</taxon>
        <taxon>Heunggongvirae</taxon>
        <taxon>Uroviricota</taxon>
        <taxon>Caudoviricetes</taxon>
        <taxon>Peduoviridae</taxon>
        <taxon>Maltschvirus</taxon>
        <taxon>Maltschvirus maltsch</taxon>
    </lineage>
</organism>
<evidence type="ECO:0000256" key="3">
    <source>
        <dbReference type="ARBA" id="ARBA00022470"/>
    </source>
</evidence>
<evidence type="ECO:0000256" key="5">
    <source>
        <dbReference type="ARBA" id="ARBA00022612"/>
    </source>
</evidence>
<keyword evidence="5" id="KW-1188">Viral release from host cell</keyword>
<dbReference type="InterPro" id="IPR020991">
    <property type="entry name" value="Connector_podovirus"/>
</dbReference>
<keyword evidence="3" id="KW-1244">Viral short tail ejection system</keyword>
<evidence type="ECO:0000256" key="7">
    <source>
        <dbReference type="ARBA" id="ARBA00022950"/>
    </source>
</evidence>
<reference evidence="12" key="1">
    <citation type="submission" date="2020-04" db="EMBL/GenBank/DDBJ databases">
        <authorList>
            <person name="Chiriac C."/>
            <person name="Salcher M."/>
            <person name="Ghai R."/>
            <person name="Kavagutti S V."/>
        </authorList>
    </citation>
    <scope>NUCLEOTIDE SEQUENCE</scope>
</reference>
<keyword evidence="9" id="KW-0231">Viral genome packaging</keyword>
<evidence type="ECO:0000313" key="12">
    <source>
        <dbReference type="EMBL" id="CAB4150690.1"/>
    </source>
</evidence>
<dbReference type="Pfam" id="PF12236">
    <property type="entry name" value="Head-tail_con"/>
    <property type="match status" value="1"/>
</dbReference>
<comment type="function">
    <text evidence="1">Forms the portal vertex of the capsid. This portal plays critical roles in head assembly, genome packaging, neck/tail attachment, and genome ejection. The portal protein multimerizes as a single ring-shaped homododecamer arranged around a central channel.</text>
</comment>
<comment type="subcellular location">
    <subcellularLocation>
        <location evidence="2">Virion</location>
    </subcellularLocation>
</comment>
<dbReference type="EMBL" id="LR797293">
    <property type="protein sequence ID" value="CAB4199599.1"/>
    <property type="molecule type" value="Genomic_DNA"/>
</dbReference>
<evidence type="ECO:0000256" key="4">
    <source>
        <dbReference type="ARBA" id="ARBA00022595"/>
    </source>
</evidence>
<dbReference type="EMBL" id="LR796550">
    <property type="protein sequence ID" value="CAB4150690.1"/>
    <property type="molecule type" value="Genomic_DNA"/>
</dbReference>
<protein>
    <submittedName>
        <fullName evidence="12">Head-to-tail connector protein, podovirus-type</fullName>
    </submittedName>
</protein>
<evidence type="ECO:0000313" key="13">
    <source>
        <dbReference type="EMBL" id="CAB4199599.1"/>
    </source>
</evidence>
<keyword evidence="4" id="KW-1162">Viral penetration into host cytoplasm</keyword>
<evidence type="ECO:0000256" key="6">
    <source>
        <dbReference type="ARBA" id="ARBA00022844"/>
    </source>
</evidence>
<evidence type="ECO:0000256" key="1">
    <source>
        <dbReference type="ARBA" id="ARBA00003421"/>
    </source>
</evidence>
<evidence type="ECO:0000256" key="10">
    <source>
        <dbReference type="ARBA" id="ARBA00023296"/>
    </source>
</evidence>
<keyword evidence="7" id="KW-0118">Viral capsid assembly</keyword>
<evidence type="ECO:0000256" key="2">
    <source>
        <dbReference type="ARBA" id="ARBA00004328"/>
    </source>
</evidence>
<name>A0A6J5N0C4_9CAUD</name>
<dbReference type="GO" id="GO:0099002">
    <property type="term" value="P:symbiont genome ejection through host cell envelope, short tail mechanism"/>
    <property type="evidence" value="ECO:0007669"/>
    <property type="project" value="UniProtKB-KW"/>
</dbReference>
<gene>
    <name evidence="13" type="ORF">UFOVP1350_24</name>
    <name evidence="11" type="ORF">UFOVP301_13</name>
    <name evidence="12" type="ORF">UFOVP576_15</name>
</gene>
<dbReference type="EMBL" id="LR796308">
    <property type="protein sequence ID" value="CAB4135875.1"/>
    <property type="molecule type" value="Genomic_DNA"/>
</dbReference>